<dbReference type="InterPro" id="IPR003587">
    <property type="entry name" value="Hint_dom_N"/>
</dbReference>
<keyword evidence="6" id="KW-1185">Reference proteome</keyword>
<dbReference type="KEGG" id="afs:AFR_39165"/>
<evidence type="ECO:0000256" key="1">
    <source>
        <dbReference type="ARBA" id="ARBA00022737"/>
    </source>
</evidence>
<dbReference type="HOGENOM" id="CLU_000662_1_0_11"/>
<dbReference type="SUPFAM" id="SSF51294">
    <property type="entry name" value="Hedgehog/intein (Hint) domain"/>
    <property type="match status" value="1"/>
</dbReference>
<feature type="region of interest" description="Disordered" evidence="2">
    <location>
        <begin position="31"/>
        <end position="70"/>
    </location>
</feature>
<dbReference type="RefSeq" id="WP_023562421.1">
    <property type="nucleotide sequence ID" value="NC_022657.1"/>
</dbReference>
<keyword evidence="1" id="KW-0677">Repeat</keyword>
<dbReference type="Gene3D" id="2.180.10.10">
    <property type="entry name" value="RHS repeat-associated core"/>
    <property type="match status" value="1"/>
</dbReference>
<evidence type="ECO:0000259" key="4">
    <source>
        <dbReference type="SMART" id="SM00306"/>
    </source>
</evidence>
<feature type="signal peptide" evidence="3">
    <location>
        <begin position="1"/>
        <end position="30"/>
    </location>
</feature>
<dbReference type="PROSITE" id="PS50817">
    <property type="entry name" value="INTEIN_N_TER"/>
    <property type="match status" value="1"/>
</dbReference>
<dbReference type="PANTHER" id="PTHR32305:SF17">
    <property type="entry name" value="TRNA NUCLEASE WAPA"/>
    <property type="match status" value="1"/>
</dbReference>
<dbReference type="Pfam" id="PF25023">
    <property type="entry name" value="TEN_YD-shell"/>
    <property type="match status" value="1"/>
</dbReference>
<dbReference type="InterPro" id="IPR022385">
    <property type="entry name" value="Rhs_assc_core"/>
</dbReference>
<name>U5WAS0_9ACTN</name>
<feature type="region of interest" description="Disordered" evidence="2">
    <location>
        <begin position="1813"/>
        <end position="1867"/>
    </location>
</feature>
<dbReference type="PANTHER" id="PTHR32305">
    <property type="match status" value="1"/>
</dbReference>
<feature type="chain" id="PRO_5038747658" evidence="3">
    <location>
        <begin position="31"/>
        <end position="2240"/>
    </location>
</feature>
<evidence type="ECO:0000313" key="5">
    <source>
        <dbReference type="EMBL" id="AGZ46087.1"/>
    </source>
</evidence>
<dbReference type="Proteomes" id="UP000017746">
    <property type="component" value="Chromosome"/>
</dbReference>
<dbReference type="eggNOG" id="COG3209">
    <property type="taxonomic scope" value="Bacteria"/>
</dbReference>
<dbReference type="Pfam" id="PF07591">
    <property type="entry name" value="PT-HINT"/>
    <property type="match status" value="1"/>
</dbReference>
<dbReference type="InterPro" id="IPR036844">
    <property type="entry name" value="Hint_dom_sf"/>
</dbReference>
<evidence type="ECO:0000256" key="2">
    <source>
        <dbReference type="SAM" id="MobiDB-lite"/>
    </source>
</evidence>
<dbReference type="PATRIC" id="fig|1246995.3.peg.7925"/>
<gene>
    <name evidence="5" type="ORF">AFR_39165</name>
</gene>
<feature type="domain" description="Hint" evidence="4">
    <location>
        <begin position="1996"/>
        <end position="2091"/>
    </location>
</feature>
<dbReference type="InterPro" id="IPR056823">
    <property type="entry name" value="TEN-like_YD-shell"/>
</dbReference>
<organism evidence="5 6">
    <name type="scientific">Actinoplanes friuliensis DSM 7358</name>
    <dbReference type="NCBI Taxonomy" id="1246995"/>
    <lineage>
        <taxon>Bacteria</taxon>
        <taxon>Bacillati</taxon>
        <taxon>Actinomycetota</taxon>
        <taxon>Actinomycetes</taxon>
        <taxon>Micromonosporales</taxon>
        <taxon>Micromonosporaceae</taxon>
        <taxon>Actinoplanes</taxon>
    </lineage>
</organism>
<dbReference type="InterPro" id="IPR006530">
    <property type="entry name" value="YD"/>
</dbReference>
<dbReference type="Gene3D" id="2.170.16.10">
    <property type="entry name" value="Hedgehog/Intein (Hint) domain"/>
    <property type="match status" value="1"/>
</dbReference>
<evidence type="ECO:0000313" key="6">
    <source>
        <dbReference type="Proteomes" id="UP000017746"/>
    </source>
</evidence>
<dbReference type="NCBIfam" id="TIGR01643">
    <property type="entry name" value="YD_repeat_2x"/>
    <property type="match status" value="2"/>
</dbReference>
<dbReference type="InterPro" id="IPR006141">
    <property type="entry name" value="Intein_N"/>
</dbReference>
<keyword evidence="3" id="KW-0732">Signal</keyword>
<dbReference type="NCBIfam" id="TIGR03696">
    <property type="entry name" value="Rhs_assc_core"/>
    <property type="match status" value="1"/>
</dbReference>
<dbReference type="GO" id="GO:0016539">
    <property type="term" value="P:intein-mediated protein splicing"/>
    <property type="evidence" value="ECO:0007669"/>
    <property type="project" value="InterPro"/>
</dbReference>
<dbReference type="OrthoDB" id="291011at2"/>
<evidence type="ECO:0000256" key="3">
    <source>
        <dbReference type="SAM" id="SignalP"/>
    </source>
</evidence>
<accession>U5WAS0</accession>
<dbReference type="STRING" id="1246995.AFR_39165"/>
<sequence>MSRSNRAVTAVAVCGLFATALVTLPAAAGAQTPAGVRPVGPSDQLNTSGHNVRGVAPDVTPYNNTPPPAPKWPAAGTAIATVPVQKGAAKVAAADAVKVEVVDRTKVAARWRDGLVVKAAPAVASKQPARLSVSYDSFRYAQGGDWASRLKLWKLPACAVTTPDAAGCEAAEVPSTNDTKTGKVTAALAPSSLAAGTFLALDTAPEGPDGDYKATSLAASSTWSSGGSTGDFTWSYPMRTPPAIGGAAPTVGLAYSSSSVDGRTSATNNQPSVIGEGFEYSPGFIERQYLACYDDKKGSTNDKDSGDRCWRSDNAVLNLDGHASELILDKDDVWRSRSDDGSVITKLPGADNGDDNGEHWKVTAANGTQYFFGLNKLPGQTDATSSTFTTRVYGNKDKEPCYDADFAKAHCNQAWRWNLDYVVDVRGNTMSYWYDRDWNAYGANLKKDDVVPYVRGGFLKRIDYGTWDRGDSDRSTTARAQVVFTSADRCKTGADCSKHTAGSWPDVPWDQECKTDATTCDNFSPTFWSTRRLAKVTTKVWDTTVTPNKWQDVDSWTMTHDFPSPQDGTHAGLWLSSIVHAGLVGGEKKLPPVTFSPTTLPNRVLTAHNRTDSWQRMGKIISETGAKTTITYNLPDCTADDTKGIKPESNTRLCYPVIGPNPSDADEDDITEWWLKYRVDQVAQSDVQLDSSHQTPIRNTYYKYVGAPAWHYADDDGFVRESRKTWSDFRGYGEVETRVGDAGSPRSLTVTSFLRGMHGDRRNEAGDKREVIVDATLGDEKVYDEDQFAGQVREQTVYNGSTSKPVSKTVNVPWRSPSHASRTINGDTAEARFINTRVKYASTALGVDGKRGWRTTRQENWFDGDDGTLTKMQDVGDVAVTGDEQCASYTYNNNTKKNLIGLKQQVVTKVLTCDKDVASTDDVLSDTRYFYDGATDVTTDPKFGSVTRTDELKNWTKAGGTEYRTVGGATFDAFGRADTQTDERGNKSALTYEPANAPAAKITTTTGAPYNWKTEVGQAPYWDLPTTTVNLSGGTSRQEYDPLGRLSKVWAVGWSYADHKDTPSSTFDYVFSDKQTDYPYVVTSALNAGGKYSTSYAIYDGFLRPRQTQIRATDGNRIVTDTIYDEYGNEVKSYQPHAAEGAPSGQLWWAPEWSLRRVQQTIFDLAGRATDVIDFAGDGETNLVEKWRTHTSYEGDLTRVTPPKGGTAQTNVVDAQGRTRELRVHTTADGVDGAFDKTLYTYNRKNQLTDVVDVGKNRWTTKFDILGRVESTTDPDRGTTKLSYNEFGDLVSTVDAENRSLITDFDALGRPFAQYNGSKSADNLRTEWKYDVLYTGQPAPSQLTQTIRYDNKLAYKTQIVSFNARNQATGVNFVIPGGETGLGGTYTYGYGFSPFNGDGESVTFPKAGDLPAEKVVTAFSGDTGLASKLTTNLPGVDSYVTLQEYSKFGEPTVTQRKITGEQYVQNTTEYDIFTRRTSRMSVKVETATGTSLDRRYDYDAAGNILHLLDVPETGAAEKQCFAYDKQQRLVSAWTPDTAVSCQTAPSAAALAGPASYWTDWTIDNLGNRRVQTSHSLAQDTTTTYAVPEPGDGVVQPHAVTTATTAAPGVAAKTAAYKYDKTGSMISRPGATGATQELTWDAAGKLTKIMEGAAQTTNVYDDSGNRLVHRDTTGSTVYLPDMELTRRAGASSTAATRYYTFNGSIIGSRTGPGGLQWTYADHQGTQVLVVNAANQQPTARRQSPYGEPRGGNQVWPSLKGFVGGDSDTSGLTHIGAREYDPVLGRFISVDPLMDMADPQQWNGYAYSNNTPVTMSDPSGEHGSASCAPGMVGNGQGCDGHENSGGSTPPPQTDTDEGEVTLPNGTTYDSNYDGNGNGSINGVAFDLGGNHTTSVKEMALALDRYKGDHPPSLPGVIDQDDNDHTLKGIFSSWMAGYLKFRGEREKTFDWWQMVMTIHAWNGLLALGGDGSMHPIGPMARPGGKGQSGGIKIGKAGGCKSFSGDTQVLLKDGSSKAFKYLRPGDEVLSTDPVTGEQGGREIEKVWVHDDDLFVLTIDGRRLVTTEDHPFWNATAGRWERADELGAGDRLRTSSGAGATVDGLDLDDHRYAAAYNLTVKDLHTYYVLADGVAVLVHNDGLGDNINLYGDYTARMDQFNVRGQASFEVHVYHRGSEVGIYGSNGFFNKHGVDASKVDVPQQVHNRLKGIAIDKMRKTGQLPQNADVKGDAWKRPMVGSTAGRGC</sequence>
<dbReference type="EMBL" id="CP006272">
    <property type="protein sequence ID" value="AGZ46087.1"/>
    <property type="molecule type" value="Genomic_DNA"/>
</dbReference>
<protein>
    <submittedName>
        <fullName evidence="5">Rhs family protein-like protein</fullName>
    </submittedName>
</protein>
<proteinExistence type="predicted"/>
<dbReference type="CDD" id="cd00081">
    <property type="entry name" value="Hint"/>
    <property type="match status" value="1"/>
</dbReference>
<dbReference type="InterPro" id="IPR050708">
    <property type="entry name" value="T6SS_VgrG/RHS"/>
</dbReference>
<dbReference type="SMART" id="SM00306">
    <property type="entry name" value="HintN"/>
    <property type="match status" value="1"/>
</dbReference>
<reference evidence="5 6" key="1">
    <citation type="journal article" date="2014" name="J. Biotechnol.">
        <title>Complete genome sequence of the actinobacterium Actinoplanes friuliensis HAG 010964, producer of the lipopeptide antibiotic friulimycin.</title>
        <authorList>
            <person name="Ruckert C."/>
            <person name="Szczepanowski R."/>
            <person name="Albersmeier A."/>
            <person name="Goesmann A."/>
            <person name="Fischer N."/>
            <person name="Steinkamper A."/>
            <person name="Puhler A."/>
            <person name="Biener R."/>
            <person name="Schwartz D."/>
            <person name="Kalinowski J."/>
        </authorList>
    </citation>
    <scope>NUCLEOTIDE SEQUENCE [LARGE SCALE GENOMIC DNA]</scope>
    <source>
        <strain evidence="5 6">DSM 7358</strain>
    </source>
</reference>